<evidence type="ECO:0000313" key="3">
    <source>
        <dbReference type="Proteomes" id="UP000585474"/>
    </source>
</evidence>
<sequence>MLLLKLSIKKGTVVLNANGPSGRAVLKESKGESSKGIMGLAWRGVQRNRSRGSWVEYRGSDQVQEVEQITKGCQCTEGSDILKQALDGWETRGTCRENDDSSSEKVGGISSTMEQEDEGWTEAIVGLGQRKEWPTVRLPEDGSREGDDLALVLLEGNQIEPIASVGPGEDRIRQEDEGDWFSGRDEDLASSVWTRNREDRAAVERKRVFKRGRTREVSRSKAKRELKNLEWSVTNGRKDSGSCLGQSRSCLRVGVRRDAKAAGG</sequence>
<feature type="compositionally biased region" description="Basic and acidic residues" evidence="1">
    <location>
        <begin position="93"/>
        <end position="103"/>
    </location>
</feature>
<organism evidence="2 3">
    <name type="scientific">Actinidia rufa</name>
    <dbReference type="NCBI Taxonomy" id="165716"/>
    <lineage>
        <taxon>Eukaryota</taxon>
        <taxon>Viridiplantae</taxon>
        <taxon>Streptophyta</taxon>
        <taxon>Embryophyta</taxon>
        <taxon>Tracheophyta</taxon>
        <taxon>Spermatophyta</taxon>
        <taxon>Magnoliopsida</taxon>
        <taxon>eudicotyledons</taxon>
        <taxon>Gunneridae</taxon>
        <taxon>Pentapetalae</taxon>
        <taxon>asterids</taxon>
        <taxon>Ericales</taxon>
        <taxon>Actinidiaceae</taxon>
        <taxon>Actinidia</taxon>
    </lineage>
</organism>
<keyword evidence="3" id="KW-1185">Reference proteome</keyword>
<name>A0A7J0GF02_9ERIC</name>
<accession>A0A7J0GF02</accession>
<protein>
    <submittedName>
        <fullName evidence="2">Uncharacterized protein</fullName>
    </submittedName>
</protein>
<comment type="caution">
    <text evidence="2">The sequence shown here is derived from an EMBL/GenBank/DDBJ whole genome shotgun (WGS) entry which is preliminary data.</text>
</comment>
<feature type="region of interest" description="Disordered" evidence="1">
    <location>
        <begin position="93"/>
        <end position="117"/>
    </location>
</feature>
<dbReference type="AlphaFoldDB" id="A0A7J0GF02"/>
<proteinExistence type="predicted"/>
<dbReference type="Proteomes" id="UP000585474">
    <property type="component" value="Unassembled WGS sequence"/>
</dbReference>
<reference evidence="2 3" key="1">
    <citation type="submission" date="2019-07" db="EMBL/GenBank/DDBJ databases">
        <title>De Novo Assembly of kiwifruit Actinidia rufa.</title>
        <authorList>
            <person name="Sugita-Konishi S."/>
            <person name="Sato K."/>
            <person name="Mori E."/>
            <person name="Abe Y."/>
            <person name="Kisaki G."/>
            <person name="Hamano K."/>
            <person name="Suezawa K."/>
            <person name="Otani M."/>
            <person name="Fukuda T."/>
            <person name="Manabe T."/>
            <person name="Gomi K."/>
            <person name="Tabuchi M."/>
            <person name="Akimitsu K."/>
            <person name="Kataoka I."/>
        </authorList>
    </citation>
    <scope>NUCLEOTIDE SEQUENCE [LARGE SCALE GENOMIC DNA]</scope>
    <source>
        <strain evidence="3">cv. Fuchu</strain>
    </source>
</reference>
<evidence type="ECO:0000313" key="2">
    <source>
        <dbReference type="EMBL" id="GFZ09364.1"/>
    </source>
</evidence>
<gene>
    <name evidence="2" type="ORF">Acr_20g0011720</name>
</gene>
<evidence type="ECO:0000256" key="1">
    <source>
        <dbReference type="SAM" id="MobiDB-lite"/>
    </source>
</evidence>
<dbReference type="EMBL" id="BJWL01000020">
    <property type="protein sequence ID" value="GFZ09364.1"/>
    <property type="molecule type" value="Genomic_DNA"/>
</dbReference>